<evidence type="ECO:0000256" key="1">
    <source>
        <dbReference type="SAM" id="MobiDB-lite"/>
    </source>
</evidence>
<proteinExistence type="predicted"/>
<dbReference type="eggNOG" id="ENOG502TBNC">
    <property type="taxonomic scope" value="Eukaryota"/>
</dbReference>
<dbReference type="OrthoDB" id="8012038at2759"/>
<dbReference type="STRING" id="7217.B3LW52"/>
<protein>
    <submittedName>
        <fullName evidence="2">Uncharacterized protein</fullName>
    </submittedName>
</protein>
<feature type="compositionally biased region" description="Polar residues" evidence="1">
    <location>
        <begin position="72"/>
        <end position="90"/>
    </location>
</feature>
<dbReference type="EMBL" id="CH902617">
    <property type="protein sequence ID" value="EDV42630.1"/>
    <property type="molecule type" value="Genomic_DNA"/>
</dbReference>
<reference evidence="2 3" key="1">
    <citation type="journal article" date="2007" name="Nature">
        <title>Evolution of genes and genomes on the Drosophila phylogeny.</title>
        <authorList>
            <consortium name="Drosophila 12 Genomes Consortium"/>
            <person name="Clark A.G."/>
            <person name="Eisen M.B."/>
            <person name="Smith D.R."/>
            <person name="Bergman C.M."/>
            <person name="Oliver B."/>
            <person name="Markow T.A."/>
            <person name="Kaufman T.C."/>
            <person name="Kellis M."/>
            <person name="Gelbart W."/>
            <person name="Iyer V.N."/>
            <person name="Pollard D.A."/>
            <person name="Sackton T.B."/>
            <person name="Larracuente A.M."/>
            <person name="Singh N.D."/>
            <person name="Abad J.P."/>
            <person name="Abt D.N."/>
            <person name="Adryan B."/>
            <person name="Aguade M."/>
            <person name="Akashi H."/>
            <person name="Anderson W.W."/>
            <person name="Aquadro C.F."/>
            <person name="Ardell D.H."/>
            <person name="Arguello R."/>
            <person name="Artieri C.G."/>
            <person name="Barbash D.A."/>
            <person name="Barker D."/>
            <person name="Barsanti P."/>
            <person name="Batterham P."/>
            <person name="Batzoglou S."/>
            <person name="Begun D."/>
            <person name="Bhutkar A."/>
            <person name="Blanco E."/>
            <person name="Bosak S.A."/>
            <person name="Bradley R.K."/>
            <person name="Brand A.D."/>
            <person name="Brent M.R."/>
            <person name="Brooks A.N."/>
            <person name="Brown R.H."/>
            <person name="Butlin R.K."/>
            <person name="Caggese C."/>
            <person name="Calvi B.R."/>
            <person name="Bernardo de Carvalho A."/>
            <person name="Caspi A."/>
            <person name="Castrezana S."/>
            <person name="Celniker S.E."/>
            <person name="Chang J.L."/>
            <person name="Chapple C."/>
            <person name="Chatterji S."/>
            <person name="Chinwalla A."/>
            <person name="Civetta A."/>
            <person name="Clifton S.W."/>
            <person name="Comeron J.M."/>
            <person name="Costello J.C."/>
            <person name="Coyne J.A."/>
            <person name="Daub J."/>
            <person name="David R.G."/>
            <person name="Delcher A.L."/>
            <person name="Delehaunty K."/>
            <person name="Do C.B."/>
            <person name="Ebling H."/>
            <person name="Edwards K."/>
            <person name="Eickbush T."/>
            <person name="Evans J.D."/>
            <person name="Filipski A."/>
            <person name="Findeiss S."/>
            <person name="Freyhult E."/>
            <person name="Fulton L."/>
            <person name="Fulton R."/>
            <person name="Garcia A.C."/>
            <person name="Gardiner A."/>
            <person name="Garfield D.A."/>
            <person name="Garvin B.E."/>
            <person name="Gibson G."/>
            <person name="Gilbert D."/>
            <person name="Gnerre S."/>
            <person name="Godfrey J."/>
            <person name="Good R."/>
            <person name="Gotea V."/>
            <person name="Gravely B."/>
            <person name="Greenberg A.J."/>
            <person name="Griffiths-Jones S."/>
            <person name="Gross S."/>
            <person name="Guigo R."/>
            <person name="Gustafson E.A."/>
            <person name="Haerty W."/>
            <person name="Hahn M.W."/>
            <person name="Halligan D.L."/>
            <person name="Halpern A.L."/>
            <person name="Halter G.M."/>
            <person name="Han M.V."/>
            <person name="Heger A."/>
            <person name="Hillier L."/>
            <person name="Hinrichs A.S."/>
            <person name="Holmes I."/>
            <person name="Hoskins R.A."/>
            <person name="Hubisz M.J."/>
            <person name="Hultmark D."/>
            <person name="Huntley M.A."/>
            <person name="Jaffe D.B."/>
            <person name="Jagadeeshan S."/>
            <person name="Jeck W.R."/>
            <person name="Johnson J."/>
            <person name="Jones C.D."/>
            <person name="Jordan W.C."/>
            <person name="Karpen G.H."/>
            <person name="Kataoka E."/>
            <person name="Keightley P.D."/>
            <person name="Kheradpour P."/>
            <person name="Kirkness E.F."/>
            <person name="Koerich L.B."/>
            <person name="Kristiansen K."/>
            <person name="Kudrna D."/>
            <person name="Kulathinal R.J."/>
            <person name="Kumar S."/>
            <person name="Kwok R."/>
            <person name="Lander E."/>
            <person name="Langley C.H."/>
            <person name="Lapoint R."/>
            <person name="Lazzaro B.P."/>
            <person name="Lee S.J."/>
            <person name="Levesque L."/>
            <person name="Li R."/>
            <person name="Lin C.F."/>
            <person name="Lin M.F."/>
            <person name="Lindblad-Toh K."/>
            <person name="Llopart A."/>
            <person name="Long M."/>
            <person name="Low L."/>
            <person name="Lozovsky E."/>
            <person name="Lu J."/>
            <person name="Luo M."/>
            <person name="Machado C.A."/>
            <person name="Makalowski W."/>
            <person name="Marzo M."/>
            <person name="Matsuda M."/>
            <person name="Matzkin L."/>
            <person name="McAllister B."/>
            <person name="McBride C.S."/>
            <person name="McKernan B."/>
            <person name="McKernan K."/>
            <person name="Mendez-Lago M."/>
            <person name="Minx P."/>
            <person name="Mollenhauer M.U."/>
            <person name="Montooth K."/>
            <person name="Mount S.M."/>
            <person name="Mu X."/>
            <person name="Myers E."/>
            <person name="Negre B."/>
            <person name="Newfeld S."/>
            <person name="Nielsen R."/>
            <person name="Noor M.A."/>
            <person name="O'Grady P."/>
            <person name="Pachter L."/>
            <person name="Papaceit M."/>
            <person name="Parisi M.J."/>
            <person name="Parisi M."/>
            <person name="Parts L."/>
            <person name="Pedersen J.S."/>
            <person name="Pesole G."/>
            <person name="Phillippy A.M."/>
            <person name="Ponting C.P."/>
            <person name="Pop M."/>
            <person name="Porcelli D."/>
            <person name="Powell J.R."/>
            <person name="Prohaska S."/>
            <person name="Pruitt K."/>
            <person name="Puig M."/>
            <person name="Quesneville H."/>
            <person name="Ram K.R."/>
            <person name="Rand D."/>
            <person name="Rasmussen M.D."/>
            <person name="Reed L.K."/>
            <person name="Reenan R."/>
            <person name="Reily A."/>
            <person name="Remington K.A."/>
            <person name="Rieger T.T."/>
            <person name="Ritchie M.G."/>
            <person name="Robin C."/>
            <person name="Rogers Y.H."/>
            <person name="Rohde C."/>
            <person name="Rozas J."/>
            <person name="Rubenfield M.J."/>
            <person name="Ruiz A."/>
            <person name="Russo S."/>
            <person name="Salzberg S.L."/>
            <person name="Sanchez-Gracia A."/>
            <person name="Saranga D.J."/>
            <person name="Sato H."/>
            <person name="Schaeffer S.W."/>
            <person name="Schatz M.C."/>
            <person name="Schlenke T."/>
            <person name="Schwartz R."/>
            <person name="Segarra C."/>
            <person name="Singh R.S."/>
            <person name="Sirot L."/>
            <person name="Sirota M."/>
            <person name="Sisneros N.B."/>
            <person name="Smith C.D."/>
            <person name="Smith T.F."/>
            <person name="Spieth J."/>
            <person name="Stage D.E."/>
            <person name="Stark A."/>
            <person name="Stephan W."/>
            <person name="Strausberg R.L."/>
            <person name="Strempel S."/>
            <person name="Sturgill D."/>
            <person name="Sutton G."/>
            <person name="Sutton G.G."/>
            <person name="Tao W."/>
            <person name="Teichmann S."/>
            <person name="Tobari Y.N."/>
            <person name="Tomimura Y."/>
            <person name="Tsolas J.M."/>
            <person name="Valente V.L."/>
            <person name="Venter E."/>
            <person name="Venter J.C."/>
            <person name="Vicario S."/>
            <person name="Vieira F.G."/>
            <person name="Vilella A.J."/>
            <person name="Villasante A."/>
            <person name="Walenz B."/>
            <person name="Wang J."/>
            <person name="Wasserman M."/>
            <person name="Watts T."/>
            <person name="Wilson D."/>
            <person name="Wilson R.K."/>
            <person name="Wing R.A."/>
            <person name="Wolfner M.F."/>
            <person name="Wong A."/>
            <person name="Wong G.K."/>
            <person name="Wu C.I."/>
            <person name="Wu G."/>
            <person name="Yamamoto D."/>
            <person name="Yang H.P."/>
            <person name="Yang S.P."/>
            <person name="Yorke J.A."/>
            <person name="Yoshida K."/>
            <person name="Zdobnov E."/>
            <person name="Zhang P."/>
            <person name="Zhang Y."/>
            <person name="Zimin A.V."/>
            <person name="Baldwin J."/>
            <person name="Abdouelleil A."/>
            <person name="Abdulkadir J."/>
            <person name="Abebe A."/>
            <person name="Abera B."/>
            <person name="Abreu J."/>
            <person name="Acer S.C."/>
            <person name="Aftuck L."/>
            <person name="Alexander A."/>
            <person name="An P."/>
            <person name="Anderson E."/>
            <person name="Anderson S."/>
            <person name="Arachi H."/>
            <person name="Azer M."/>
            <person name="Bachantsang P."/>
            <person name="Barry A."/>
            <person name="Bayul T."/>
            <person name="Berlin A."/>
            <person name="Bessette D."/>
            <person name="Bloom T."/>
            <person name="Blye J."/>
            <person name="Boguslavskiy L."/>
            <person name="Bonnet C."/>
            <person name="Boukhgalter B."/>
            <person name="Bourzgui I."/>
            <person name="Brown A."/>
            <person name="Cahill P."/>
            <person name="Channer S."/>
            <person name="Cheshatsang Y."/>
            <person name="Chuda L."/>
            <person name="Citroen M."/>
            <person name="Collymore A."/>
            <person name="Cooke P."/>
            <person name="Costello M."/>
            <person name="D'Aco K."/>
            <person name="Daza R."/>
            <person name="De Haan G."/>
            <person name="DeGray S."/>
            <person name="DeMaso C."/>
            <person name="Dhargay N."/>
            <person name="Dooley K."/>
            <person name="Dooley E."/>
            <person name="Doricent M."/>
            <person name="Dorje P."/>
            <person name="Dorjee K."/>
            <person name="Dupes A."/>
            <person name="Elong R."/>
            <person name="Falk J."/>
            <person name="Farina A."/>
            <person name="Faro S."/>
            <person name="Ferguson D."/>
            <person name="Fisher S."/>
            <person name="Foley C.D."/>
            <person name="Franke A."/>
            <person name="Friedrich D."/>
            <person name="Gadbois L."/>
            <person name="Gearin G."/>
            <person name="Gearin C.R."/>
            <person name="Giannoukos G."/>
            <person name="Goode T."/>
            <person name="Graham J."/>
            <person name="Grandbois E."/>
            <person name="Grewal S."/>
            <person name="Gyaltsen K."/>
            <person name="Hafez N."/>
            <person name="Hagos B."/>
            <person name="Hall J."/>
            <person name="Henson C."/>
            <person name="Hollinger A."/>
            <person name="Honan T."/>
            <person name="Huard M.D."/>
            <person name="Hughes L."/>
            <person name="Hurhula B."/>
            <person name="Husby M.E."/>
            <person name="Kamat A."/>
            <person name="Kanga B."/>
            <person name="Kashin S."/>
            <person name="Khazanovich D."/>
            <person name="Kisner P."/>
            <person name="Lance K."/>
            <person name="Lara M."/>
            <person name="Lee W."/>
            <person name="Lennon N."/>
            <person name="Letendre F."/>
            <person name="LeVine R."/>
            <person name="Lipovsky A."/>
            <person name="Liu X."/>
            <person name="Liu J."/>
            <person name="Liu S."/>
            <person name="Lokyitsang T."/>
            <person name="Lokyitsang Y."/>
            <person name="Lubonja R."/>
            <person name="Lui A."/>
            <person name="MacDonald P."/>
            <person name="Magnisalis V."/>
            <person name="Maru K."/>
            <person name="Matthews C."/>
            <person name="McCusker W."/>
            <person name="McDonough S."/>
            <person name="Mehta T."/>
            <person name="Meldrim J."/>
            <person name="Meneus L."/>
            <person name="Mihai O."/>
            <person name="Mihalev A."/>
            <person name="Mihova T."/>
            <person name="Mittelman R."/>
            <person name="Mlenga V."/>
            <person name="Montmayeur A."/>
            <person name="Mulrain L."/>
            <person name="Navidi A."/>
            <person name="Naylor J."/>
            <person name="Negash T."/>
            <person name="Nguyen T."/>
            <person name="Nguyen N."/>
            <person name="Nicol R."/>
            <person name="Norbu C."/>
            <person name="Norbu N."/>
            <person name="Novod N."/>
            <person name="O'Neill B."/>
            <person name="Osman S."/>
            <person name="Markiewicz E."/>
            <person name="Oyono O.L."/>
            <person name="Patti C."/>
            <person name="Phunkhang P."/>
            <person name="Pierre F."/>
            <person name="Priest M."/>
            <person name="Raghuraman S."/>
            <person name="Rege F."/>
            <person name="Reyes R."/>
            <person name="Rise C."/>
            <person name="Rogov P."/>
            <person name="Ross K."/>
            <person name="Ryan E."/>
            <person name="Settipalli S."/>
            <person name="Shea T."/>
            <person name="Sherpa N."/>
            <person name="Shi L."/>
            <person name="Shih D."/>
            <person name="Sparrow T."/>
            <person name="Spaulding J."/>
            <person name="Stalker J."/>
            <person name="Stange-Thomann N."/>
            <person name="Stavropoulos S."/>
            <person name="Stone C."/>
            <person name="Strader C."/>
            <person name="Tesfaye S."/>
            <person name="Thomson T."/>
            <person name="Thoulutsang Y."/>
            <person name="Thoulutsang D."/>
            <person name="Topham K."/>
            <person name="Topping I."/>
            <person name="Tsamla T."/>
            <person name="Vassiliev H."/>
            <person name="Vo A."/>
            <person name="Wangchuk T."/>
            <person name="Wangdi T."/>
            <person name="Weiand M."/>
            <person name="Wilkinson J."/>
            <person name="Wilson A."/>
            <person name="Yadav S."/>
            <person name="Young G."/>
            <person name="Yu Q."/>
            <person name="Zembek L."/>
            <person name="Zhong D."/>
            <person name="Zimmer A."/>
            <person name="Zwirko Z."/>
            <person name="Jaffe D.B."/>
            <person name="Alvarez P."/>
            <person name="Brockman W."/>
            <person name="Butler J."/>
            <person name="Chin C."/>
            <person name="Gnerre S."/>
            <person name="Grabherr M."/>
            <person name="Kleber M."/>
            <person name="Mauceli E."/>
            <person name="MacCallum I."/>
        </authorList>
    </citation>
    <scope>NUCLEOTIDE SEQUENCE [LARGE SCALE GENOMIC DNA]</scope>
    <source>
        <strain evidence="3">Tucson 14024-0371.13</strain>
    </source>
</reference>
<dbReference type="HOGENOM" id="CLU_970677_0_0_1"/>
<name>B3LW52_DROAN</name>
<keyword evidence="3" id="KW-1185">Reference proteome</keyword>
<dbReference type="OMA" id="MCWATEI"/>
<feature type="region of interest" description="Disordered" evidence="1">
    <location>
        <begin position="24"/>
        <end position="139"/>
    </location>
</feature>
<accession>B3LW52</accession>
<dbReference type="Proteomes" id="UP000007801">
    <property type="component" value="Unassembled WGS sequence"/>
</dbReference>
<dbReference type="InParanoid" id="B3LW52"/>
<dbReference type="KEGG" id="dan:6499719"/>
<feature type="compositionally biased region" description="Low complexity" evidence="1">
    <location>
        <begin position="128"/>
        <end position="139"/>
    </location>
</feature>
<sequence>MENDKDKKTDELLNRIRTELTAILEGEASGNPDRKVSNEMLMSPNPLPIFGPIKTKKPKKSPSKMTIEAPSPSISAKRSTTGSYKRSSAGSEKRSSAGSGKRVSMKCEEVTSADRLAGGDYQKKDTDSPSTSSTSFNLASMSQYETLPKDPKFRSDFMESQAAKSIDDDLQKMQLELKKSYELFQGIGEKFESVNFTGLKNRIRDLHLNDMNNEMGKMTTMELQKMFDTRFSQNRLDKLTTDATEGFRRHPGEFGDIPELSTFFQACTQLERGLDTLRQQRQRNSELEKRMCWATEIAYDRMDEIRSAVGTDPEKNF</sequence>
<gene>
    <name evidence="2" type="primary">Dana\GF16927</name>
    <name evidence="2" type="synonym">dana_GLEANR_18193</name>
    <name evidence="2" type="ORF">GF16927</name>
</gene>
<dbReference type="GeneID" id="6499719"/>
<organism evidence="2 3">
    <name type="scientific">Drosophila ananassae</name>
    <name type="common">Fruit fly</name>
    <dbReference type="NCBI Taxonomy" id="7217"/>
    <lineage>
        <taxon>Eukaryota</taxon>
        <taxon>Metazoa</taxon>
        <taxon>Ecdysozoa</taxon>
        <taxon>Arthropoda</taxon>
        <taxon>Hexapoda</taxon>
        <taxon>Insecta</taxon>
        <taxon>Pterygota</taxon>
        <taxon>Neoptera</taxon>
        <taxon>Endopterygota</taxon>
        <taxon>Diptera</taxon>
        <taxon>Brachycera</taxon>
        <taxon>Muscomorpha</taxon>
        <taxon>Ephydroidea</taxon>
        <taxon>Drosophilidae</taxon>
        <taxon>Drosophila</taxon>
        <taxon>Sophophora</taxon>
    </lineage>
</organism>
<evidence type="ECO:0000313" key="3">
    <source>
        <dbReference type="Proteomes" id="UP000007801"/>
    </source>
</evidence>
<dbReference type="PhylomeDB" id="B3LW52"/>
<evidence type="ECO:0000313" key="2">
    <source>
        <dbReference type="EMBL" id="EDV42630.1"/>
    </source>
</evidence>
<dbReference type="AlphaFoldDB" id="B3LW52"/>